<dbReference type="Gene3D" id="3.40.190.10">
    <property type="entry name" value="Periplasmic binding protein-like II"/>
    <property type="match status" value="2"/>
</dbReference>
<dbReference type="EMBL" id="JBHRSE010000028">
    <property type="protein sequence ID" value="MFC3022945.1"/>
    <property type="molecule type" value="Genomic_DNA"/>
</dbReference>
<accession>A0ABV7C4S3</accession>
<evidence type="ECO:0000256" key="4">
    <source>
        <dbReference type="ARBA" id="ARBA00023163"/>
    </source>
</evidence>
<evidence type="ECO:0000313" key="7">
    <source>
        <dbReference type="Proteomes" id="UP001595384"/>
    </source>
</evidence>
<dbReference type="InterPro" id="IPR036388">
    <property type="entry name" value="WH-like_DNA-bd_sf"/>
</dbReference>
<dbReference type="InterPro" id="IPR000847">
    <property type="entry name" value="LysR_HTH_N"/>
</dbReference>
<dbReference type="InterPro" id="IPR036390">
    <property type="entry name" value="WH_DNA-bd_sf"/>
</dbReference>
<dbReference type="Gene3D" id="1.10.10.10">
    <property type="entry name" value="Winged helix-like DNA-binding domain superfamily/Winged helix DNA-binding domain"/>
    <property type="match status" value="1"/>
</dbReference>
<dbReference type="Pfam" id="PF00126">
    <property type="entry name" value="HTH_1"/>
    <property type="match status" value="1"/>
</dbReference>
<dbReference type="CDD" id="cd00090">
    <property type="entry name" value="HTH_ARSR"/>
    <property type="match status" value="1"/>
</dbReference>
<dbReference type="InterPro" id="IPR011991">
    <property type="entry name" value="ArsR-like_HTH"/>
</dbReference>
<dbReference type="PANTHER" id="PTHR30118:SF15">
    <property type="entry name" value="TRANSCRIPTIONAL REGULATORY PROTEIN"/>
    <property type="match status" value="1"/>
</dbReference>
<reference evidence="7" key="1">
    <citation type="journal article" date="2019" name="Int. J. Syst. Evol. Microbiol.">
        <title>The Global Catalogue of Microorganisms (GCM) 10K type strain sequencing project: providing services to taxonomists for standard genome sequencing and annotation.</title>
        <authorList>
            <consortium name="The Broad Institute Genomics Platform"/>
            <consortium name="The Broad Institute Genome Sequencing Center for Infectious Disease"/>
            <person name="Wu L."/>
            <person name="Ma J."/>
        </authorList>
    </citation>
    <scope>NUCLEOTIDE SEQUENCE [LARGE SCALE GENOMIC DNA]</scope>
    <source>
        <strain evidence="7">KCTC 62784</strain>
    </source>
</reference>
<evidence type="ECO:0000259" key="5">
    <source>
        <dbReference type="PROSITE" id="PS50931"/>
    </source>
</evidence>
<dbReference type="PRINTS" id="PR00039">
    <property type="entry name" value="HTHLYSR"/>
</dbReference>
<evidence type="ECO:0000256" key="1">
    <source>
        <dbReference type="ARBA" id="ARBA00009437"/>
    </source>
</evidence>
<dbReference type="Proteomes" id="UP001595384">
    <property type="component" value="Unassembled WGS sequence"/>
</dbReference>
<keyword evidence="2" id="KW-0805">Transcription regulation</keyword>
<keyword evidence="4" id="KW-0804">Transcription</keyword>
<dbReference type="InterPro" id="IPR005119">
    <property type="entry name" value="LysR_subst-bd"/>
</dbReference>
<dbReference type="SUPFAM" id="SSF53850">
    <property type="entry name" value="Periplasmic binding protein-like II"/>
    <property type="match status" value="1"/>
</dbReference>
<dbReference type="RefSeq" id="WP_123016621.1">
    <property type="nucleotide sequence ID" value="NZ_AP024911.1"/>
</dbReference>
<organism evidence="6 7">
    <name type="scientific">Vibrio zhugei</name>
    <dbReference type="NCBI Taxonomy" id="2479546"/>
    <lineage>
        <taxon>Bacteria</taxon>
        <taxon>Pseudomonadati</taxon>
        <taxon>Pseudomonadota</taxon>
        <taxon>Gammaproteobacteria</taxon>
        <taxon>Vibrionales</taxon>
        <taxon>Vibrionaceae</taxon>
        <taxon>Vibrio</taxon>
    </lineage>
</organism>
<dbReference type="SUPFAM" id="SSF46785">
    <property type="entry name" value="Winged helix' DNA-binding domain"/>
    <property type="match status" value="1"/>
</dbReference>
<evidence type="ECO:0000313" key="6">
    <source>
        <dbReference type="EMBL" id="MFC3022945.1"/>
    </source>
</evidence>
<keyword evidence="7" id="KW-1185">Reference proteome</keyword>
<feature type="domain" description="HTH lysR-type" evidence="5">
    <location>
        <begin position="7"/>
        <end position="64"/>
    </location>
</feature>
<dbReference type="Pfam" id="PF03466">
    <property type="entry name" value="LysR_substrate"/>
    <property type="match status" value="1"/>
</dbReference>
<name>A0ABV7C4S3_9VIBR</name>
<dbReference type="PANTHER" id="PTHR30118">
    <property type="entry name" value="HTH-TYPE TRANSCRIPTIONAL REGULATOR LEUO-RELATED"/>
    <property type="match status" value="1"/>
</dbReference>
<sequence length="298" mass="33212">MNGMKKLDIKQLRILNALLAEKNLSRVADNMGLTQQAISEQLRKLREVFADRLFVRQGNQMVPTPLALELGTKIQTILSDIESLSQVNEFSPATYTGVITISATDYAIEAILPRFLRIVREQAPHLKIIVTDFESDQLGAKLTSGELDLALTFPPFVPADIPWLHLFDEQHICVASACSPLCHQAPLSLAQVAALPQLVISPSKANLKGSHDSWFAEQGLQRNIVMSLPSFKGAPDVLYATDMIAFYPARLLPNRKVDVIALDVQPPKFEVIVAWHPRTQHSQIHQWLINQLQNICGE</sequence>
<evidence type="ECO:0000256" key="3">
    <source>
        <dbReference type="ARBA" id="ARBA00023125"/>
    </source>
</evidence>
<gene>
    <name evidence="6" type="ORF">ACFODT_03760</name>
</gene>
<dbReference type="InterPro" id="IPR050389">
    <property type="entry name" value="LysR-type_TF"/>
</dbReference>
<proteinExistence type="inferred from homology"/>
<comment type="similarity">
    <text evidence="1">Belongs to the LysR transcriptional regulatory family.</text>
</comment>
<evidence type="ECO:0000256" key="2">
    <source>
        <dbReference type="ARBA" id="ARBA00023015"/>
    </source>
</evidence>
<keyword evidence="3" id="KW-0238">DNA-binding</keyword>
<comment type="caution">
    <text evidence="6">The sequence shown here is derived from an EMBL/GenBank/DDBJ whole genome shotgun (WGS) entry which is preliminary data.</text>
</comment>
<protein>
    <submittedName>
        <fullName evidence="6">LysR substrate-binding domain-containing protein</fullName>
    </submittedName>
</protein>
<dbReference type="PROSITE" id="PS50931">
    <property type="entry name" value="HTH_LYSR"/>
    <property type="match status" value="1"/>
</dbReference>